<comment type="similarity">
    <text evidence="2">Belongs to the thymidylate synthase family.</text>
</comment>
<dbReference type="NCBIfam" id="TIGR03284">
    <property type="entry name" value="thym_sym"/>
    <property type="match status" value="2"/>
</dbReference>
<comment type="catalytic activity">
    <reaction evidence="9">
        <text>dUMP + (6R)-5,10-methylene-5,6,7,8-tetrahydrofolate = 7,8-dihydrofolate + dTMP</text>
        <dbReference type="Rhea" id="RHEA:12104"/>
        <dbReference type="ChEBI" id="CHEBI:15636"/>
        <dbReference type="ChEBI" id="CHEBI:57451"/>
        <dbReference type="ChEBI" id="CHEBI:63528"/>
        <dbReference type="ChEBI" id="CHEBI:246422"/>
        <dbReference type="EC" id="2.1.1.45"/>
    </reaction>
</comment>
<dbReference type="GO" id="GO:0006235">
    <property type="term" value="P:dTTP biosynthetic process"/>
    <property type="evidence" value="ECO:0007669"/>
    <property type="project" value="UniProtKB-UniPathway"/>
</dbReference>
<evidence type="ECO:0000256" key="7">
    <source>
        <dbReference type="ARBA" id="ARBA00022679"/>
    </source>
</evidence>
<dbReference type="GO" id="GO:0006231">
    <property type="term" value="P:dTMP biosynthetic process"/>
    <property type="evidence" value="ECO:0007669"/>
    <property type="project" value="InterPro"/>
</dbReference>
<keyword evidence="8" id="KW-0545">Nucleotide biosynthesis</keyword>
<dbReference type="AlphaFoldDB" id="A0A8H3PGR7"/>
<dbReference type="InterPro" id="IPR020940">
    <property type="entry name" value="Thymidylate_synthase_AS"/>
</dbReference>
<dbReference type="GO" id="GO:0032259">
    <property type="term" value="P:methylation"/>
    <property type="evidence" value="ECO:0007669"/>
    <property type="project" value="UniProtKB-KW"/>
</dbReference>
<dbReference type="UniPathway" id="UPA00575"/>
<dbReference type="Pfam" id="PF00303">
    <property type="entry name" value="Thymidylat_synt"/>
    <property type="match status" value="1"/>
</dbReference>
<protein>
    <recommendedName>
        <fullName evidence="5">Thymidylate synthase</fullName>
        <ecNumber evidence="4">2.1.1.45</ecNumber>
    </recommendedName>
</protein>
<evidence type="ECO:0000259" key="11">
    <source>
        <dbReference type="Pfam" id="PF00303"/>
    </source>
</evidence>
<dbReference type="InterPro" id="IPR036926">
    <property type="entry name" value="Thymidate_synth/dCMP_Mease_sf"/>
</dbReference>
<feature type="active site" evidence="10">
    <location>
        <position position="198"/>
    </location>
</feature>
<reference evidence="12" key="1">
    <citation type="submission" date="2021-03" db="EMBL/GenBank/DDBJ databases">
        <authorList>
            <person name="Tagirdzhanova G."/>
        </authorList>
    </citation>
    <scope>NUCLEOTIDE SEQUENCE</scope>
</reference>
<keyword evidence="6" id="KW-0489">Methyltransferase</keyword>
<organism evidence="12 13">
    <name type="scientific">Alectoria fallacina</name>
    <dbReference type="NCBI Taxonomy" id="1903189"/>
    <lineage>
        <taxon>Eukaryota</taxon>
        <taxon>Fungi</taxon>
        <taxon>Dikarya</taxon>
        <taxon>Ascomycota</taxon>
        <taxon>Pezizomycotina</taxon>
        <taxon>Lecanoromycetes</taxon>
        <taxon>OSLEUM clade</taxon>
        <taxon>Lecanoromycetidae</taxon>
        <taxon>Lecanorales</taxon>
        <taxon>Lecanorineae</taxon>
        <taxon>Parmeliaceae</taxon>
        <taxon>Alectoria</taxon>
    </lineage>
</organism>
<dbReference type="CDD" id="cd00351">
    <property type="entry name" value="TS_Pyrimidine_HMase"/>
    <property type="match status" value="1"/>
</dbReference>
<evidence type="ECO:0000256" key="10">
    <source>
        <dbReference type="PROSITE-ProRule" id="PRU10016"/>
    </source>
</evidence>
<dbReference type="HAMAP" id="MF_00008">
    <property type="entry name" value="Thymidy_synth_bact"/>
    <property type="match status" value="1"/>
</dbReference>
<dbReference type="Gene3D" id="3.30.572.10">
    <property type="entry name" value="Thymidylate synthase/dCMP hydroxymethylase domain"/>
    <property type="match status" value="1"/>
</dbReference>
<dbReference type="InterPro" id="IPR023451">
    <property type="entry name" value="Thymidate_synth/dCMP_Mease_dom"/>
</dbReference>
<dbReference type="PANTHER" id="PTHR11548:SF2">
    <property type="entry name" value="THYMIDYLATE SYNTHASE"/>
    <property type="match status" value="1"/>
</dbReference>
<dbReference type="SUPFAM" id="SSF55831">
    <property type="entry name" value="Thymidylate synthase/dCMP hydroxymethylase"/>
    <property type="match status" value="1"/>
</dbReference>
<evidence type="ECO:0000256" key="3">
    <source>
        <dbReference type="ARBA" id="ARBA00011738"/>
    </source>
</evidence>
<dbReference type="GO" id="GO:0005829">
    <property type="term" value="C:cytosol"/>
    <property type="evidence" value="ECO:0007669"/>
    <property type="project" value="TreeGrafter"/>
</dbReference>
<dbReference type="Proteomes" id="UP000664203">
    <property type="component" value="Unassembled WGS sequence"/>
</dbReference>
<comment type="subunit">
    <text evidence="3">Homodimer.</text>
</comment>
<dbReference type="PRINTS" id="PR00108">
    <property type="entry name" value="THYMDSNTHASE"/>
</dbReference>
<dbReference type="PANTHER" id="PTHR11548">
    <property type="entry name" value="THYMIDYLATE SYNTHASE 1"/>
    <property type="match status" value="1"/>
</dbReference>
<evidence type="ECO:0000256" key="5">
    <source>
        <dbReference type="ARBA" id="ARBA00015931"/>
    </source>
</evidence>
<dbReference type="PROSITE" id="PS00091">
    <property type="entry name" value="THYMIDYLATE_SYNTHASE"/>
    <property type="match status" value="1"/>
</dbReference>
<accession>A0A8H3PGR7</accession>
<dbReference type="GO" id="GO:0004799">
    <property type="term" value="F:thymidylate synthase activity"/>
    <property type="evidence" value="ECO:0007669"/>
    <property type="project" value="UniProtKB-EC"/>
</dbReference>
<sequence length="347" mass="38448">MTETERGTQIEGNVLSHPHEEHQYLGLIRNILENGEHRPDRTGTGTLSLFAPPALRFSLSRPSPDSSSNPIPVLPLLTTKRVFIRAVIAELLWFVAGSTSSLPLSKAGIKIWDGNGSREYLDSVGLSHREVGDLGPVYGFQWRHFGAEYVDAKTDYTGKGVDQLAEVIEKLKNKPYDRRIILSAWNPADLGKMALPPCHMFAQFYVSFPKASKLTVQANGDQAELAAHVNGNGAPRPRGVLSCQLYQRSCDMGLGVPFNIASYALLTHMLADVCDLTPGTFIHTMGDAHVYLDHVDALKIQLERLPRDFPDLNILNHHNGSIDGWKEEDFEIKGYKPHASIPMKMSV</sequence>
<comment type="pathway">
    <text evidence="1">Pyrimidine metabolism; dTTP biosynthesis.</text>
</comment>
<evidence type="ECO:0000313" key="12">
    <source>
        <dbReference type="EMBL" id="CAF9940487.1"/>
    </source>
</evidence>
<dbReference type="InterPro" id="IPR045097">
    <property type="entry name" value="Thymidate_synth/dCMP_Mease"/>
</dbReference>
<dbReference type="OrthoDB" id="766at2759"/>
<proteinExistence type="inferred from homology"/>
<dbReference type="GO" id="GO:0005739">
    <property type="term" value="C:mitochondrion"/>
    <property type="evidence" value="ECO:0007669"/>
    <property type="project" value="TreeGrafter"/>
</dbReference>
<dbReference type="FunFam" id="3.30.572.10:FF:000005">
    <property type="entry name" value="Thymidylate synthase"/>
    <property type="match status" value="1"/>
</dbReference>
<keyword evidence="13" id="KW-1185">Reference proteome</keyword>
<dbReference type="EC" id="2.1.1.45" evidence="4"/>
<name>A0A8H3PGR7_9LECA</name>
<evidence type="ECO:0000256" key="6">
    <source>
        <dbReference type="ARBA" id="ARBA00022603"/>
    </source>
</evidence>
<evidence type="ECO:0000256" key="9">
    <source>
        <dbReference type="ARBA" id="ARBA00047344"/>
    </source>
</evidence>
<evidence type="ECO:0000256" key="2">
    <source>
        <dbReference type="ARBA" id="ARBA00009972"/>
    </source>
</evidence>
<evidence type="ECO:0000256" key="1">
    <source>
        <dbReference type="ARBA" id="ARBA00004992"/>
    </source>
</evidence>
<evidence type="ECO:0000256" key="8">
    <source>
        <dbReference type="ARBA" id="ARBA00022727"/>
    </source>
</evidence>
<comment type="caution">
    <text evidence="12">The sequence shown here is derived from an EMBL/GenBank/DDBJ whole genome shotgun (WGS) entry which is preliminary data.</text>
</comment>
<evidence type="ECO:0000256" key="4">
    <source>
        <dbReference type="ARBA" id="ARBA00011947"/>
    </source>
</evidence>
<dbReference type="InterPro" id="IPR000398">
    <property type="entry name" value="Thymidylate_synthase"/>
</dbReference>
<evidence type="ECO:0000313" key="13">
    <source>
        <dbReference type="Proteomes" id="UP000664203"/>
    </source>
</evidence>
<dbReference type="EMBL" id="CAJPDR010000604">
    <property type="protein sequence ID" value="CAF9940487.1"/>
    <property type="molecule type" value="Genomic_DNA"/>
</dbReference>
<feature type="domain" description="Thymidylate synthase/dCMP hydroxymethylase" evidence="11">
    <location>
        <begin position="22"/>
        <end position="347"/>
    </location>
</feature>
<keyword evidence="7" id="KW-0808">Transferase</keyword>
<gene>
    <name evidence="12" type="primary">TMP1</name>
    <name evidence="12" type="ORF">ALECFALPRED_008696</name>
</gene>